<evidence type="ECO:0000313" key="1">
    <source>
        <dbReference type="EMBL" id="SHN39813.1"/>
    </source>
</evidence>
<accession>A0A1M7R3V2</accession>
<gene>
    <name evidence="1" type="ORF">SAMN05192549_11072</name>
</gene>
<dbReference type="STRING" id="551987.SAMN05192549_11072"/>
<dbReference type="EMBL" id="FRCX01000010">
    <property type="protein sequence ID" value="SHN39813.1"/>
    <property type="molecule type" value="Genomic_DNA"/>
</dbReference>
<name>A0A1M7R3V2_9BURK</name>
<evidence type="ECO:0000313" key="2">
    <source>
        <dbReference type="Proteomes" id="UP000184339"/>
    </source>
</evidence>
<sequence>MLIVVGIVGAIGVGRFFDNRVFENRAYADQAKAIIRYAQKLAIAQNRFMYVRADGNSFAVCSGSGCAAAEAVTAPAGSNSGSSVTKANCQLGGAYVAQWLCEGRPASVTVSAGGRAEVGAGGYFFFDALGRPYNKADSGIAGSTFNAPLAITFASGGNSAQITIYPETGYVQ</sequence>
<organism evidence="1 2">
    <name type="scientific">Duganella sacchari</name>
    <dbReference type="NCBI Taxonomy" id="551987"/>
    <lineage>
        <taxon>Bacteria</taxon>
        <taxon>Pseudomonadati</taxon>
        <taxon>Pseudomonadota</taxon>
        <taxon>Betaproteobacteria</taxon>
        <taxon>Burkholderiales</taxon>
        <taxon>Oxalobacteraceae</taxon>
        <taxon>Telluria group</taxon>
        <taxon>Duganella</taxon>
    </lineage>
</organism>
<proteinExistence type="predicted"/>
<dbReference type="AlphaFoldDB" id="A0A1M7R3V2"/>
<protein>
    <submittedName>
        <fullName evidence="1">MSHA pilin protein MshC</fullName>
    </submittedName>
</protein>
<dbReference type="Proteomes" id="UP000184339">
    <property type="component" value="Unassembled WGS sequence"/>
</dbReference>
<keyword evidence="2" id="KW-1185">Reference proteome</keyword>
<reference evidence="2" key="1">
    <citation type="submission" date="2016-11" db="EMBL/GenBank/DDBJ databases">
        <authorList>
            <person name="Varghese N."/>
            <person name="Submissions S."/>
        </authorList>
    </citation>
    <scope>NUCLEOTIDE SEQUENCE [LARGE SCALE GENOMIC DNA]</scope>
    <source>
        <strain evidence="2">Sac-22</strain>
    </source>
</reference>